<keyword evidence="4" id="KW-1185">Reference proteome</keyword>
<feature type="region of interest" description="Disordered" evidence="1">
    <location>
        <begin position="63"/>
        <end position="107"/>
    </location>
</feature>
<evidence type="ECO:0000256" key="2">
    <source>
        <dbReference type="SAM" id="SignalP"/>
    </source>
</evidence>
<feature type="chain" id="PRO_5037746070" description="DUF3035 domain-containing protein" evidence="2">
    <location>
        <begin position="23"/>
        <end position="107"/>
    </location>
</feature>
<evidence type="ECO:0000313" key="4">
    <source>
        <dbReference type="Proteomes" id="UP000595894"/>
    </source>
</evidence>
<dbReference type="Proteomes" id="UP000595894">
    <property type="component" value="Chromosome"/>
</dbReference>
<dbReference type="EMBL" id="CP061035">
    <property type="protein sequence ID" value="QQV77616.1"/>
    <property type="molecule type" value="Genomic_DNA"/>
</dbReference>
<dbReference type="KEGG" id="sari:H5J25_02075"/>
<accession>A0A974NV97</accession>
<organism evidence="3 4">
    <name type="scientific">Sphingomonas aliaeris</name>
    <dbReference type="NCBI Taxonomy" id="2759526"/>
    <lineage>
        <taxon>Bacteria</taxon>
        <taxon>Pseudomonadati</taxon>
        <taxon>Pseudomonadota</taxon>
        <taxon>Alphaproteobacteria</taxon>
        <taxon>Sphingomonadales</taxon>
        <taxon>Sphingomonadaceae</taxon>
        <taxon>Sphingomonas</taxon>
    </lineage>
</organism>
<dbReference type="PROSITE" id="PS51257">
    <property type="entry name" value="PROKAR_LIPOPROTEIN"/>
    <property type="match status" value="1"/>
</dbReference>
<dbReference type="AlphaFoldDB" id="A0A974NV97"/>
<gene>
    <name evidence="3" type="ORF">H5J25_02075</name>
</gene>
<name>A0A974NV97_9SPHN</name>
<keyword evidence="2" id="KW-0732">Signal</keyword>
<evidence type="ECO:0000256" key="1">
    <source>
        <dbReference type="SAM" id="MobiDB-lite"/>
    </source>
</evidence>
<evidence type="ECO:0000313" key="3">
    <source>
        <dbReference type="EMBL" id="QQV77616.1"/>
    </source>
</evidence>
<evidence type="ECO:0008006" key="5">
    <source>
        <dbReference type="Google" id="ProtNLM"/>
    </source>
</evidence>
<proteinExistence type="predicted"/>
<feature type="signal peptide" evidence="2">
    <location>
        <begin position="1"/>
        <end position="22"/>
    </location>
</feature>
<protein>
    <recommendedName>
        <fullName evidence="5">DUF3035 domain-containing protein</fullName>
    </recommendedName>
</protein>
<dbReference type="RefSeq" id="WP_202094260.1">
    <property type="nucleotide sequence ID" value="NZ_CP061035.1"/>
</dbReference>
<reference evidence="4" key="1">
    <citation type="submission" date="2020-09" db="EMBL/GenBank/DDBJ databases">
        <title>Sphingomonas sp., a new species isolated from pork steak.</title>
        <authorList>
            <person name="Heidler von Heilborn D."/>
        </authorList>
    </citation>
    <scope>NUCLEOTIDE SEQUENCE [LARGE SCALE GENOMIC DNA]</scope>
</reference>
<sequence>MRAGPHRWKMLVMAAVAPSVLAGCDSRSANVSIPENVQVVIAATPTAPPRSNRAALIPPGPTTAAAIAAPPKSLSDMRPRKTFADPPLPPELTDDGGLRPLPPPPAR</sequence>